<evidence type="ECO:0000259" key="2">
    <source>
        <dbReference type="Pfam" id="PF08450"/>
    </source>
</evidence>
<dbReference type="OMA" id="RVYAGCG"/>
<evidence type="ECO:0000313" key="4">
    <source>
        <dbReference type="Proteomes" id="UP000265515"/>
    </source>
</evidence>
<dbReference type="Gramene" id="GBG89613">
    <property type="protein sequence ID" value="GBG89613"/>
    <property type="gene ID" value="CBR_g49403"/>
</dbReference>
<sequence>MAVLSRACVRLRRKAKRGMMSPACLLAVHLLLLVLQKTTALPELTCRFNQHFLSVTGEKGNPNNDPDCQFQVIDNEFLDVIGSTPKLLDVGQARASQGPVYSREDNMIYYTTKRDPGGWSTRIEKIKFKTFQAGETPNEPETFADGSPIATGLAMHPNGSLLAAFQGVGGSKPTVGQIALYNLTAATGQFNPFADNFCGSPFNSPHDLVVTQGGEVYFTDPAYAYAGGFKGRPVLTEAVYRVRKNGVVEVVATGLQRPKAIALTGNGKRIYISESAAWTGNVSENPKLDLSSFDSDLPHNIWSFDVSNGRLVNKQFFTTTVNFGGYGTLAPMSIKTDTSGRVYVATYQGVQVYSSSGSPIGVIKLQGVSAIGWGGKENDHMIILDEERVRAFKLGTCCGVVSSSWRLRAPSLSTFFMFFLVLVLSMLSLDPFEVRSPMVSM</sequence>
<dbReference type="SUPFAM" id="SSF63829">
    <property type="entry name" value="Calcium-dependent phosphotriesterase"/>
    <property type="match status" value="1"/>
</dbReference>
<dbReference type="AlphaFoldDB" id="A0A388M551"/>
<reference evidence="3 4" key="1">
    <citation type="journal article" date="2018" name="Cell">
        <title>The Chara Genome: Secondary Complexity and Implications for Plant Terrestrialization.</title>
        <authorList>
            <person name="Nishiyama T."/>
            <person name="Sakayama H."/>
            <person name="Vries J.D."/>
            <person name="Buschmann H."/>
            <person name="Saint-Marcoux D."/>
            <person name="Ullrich K.K."/>
            <person name="Haas F.B."/>
            <person name="Vanderstraeten L."/>
            <person name="Becker D."/>
            <person name="Lang D."/>
            <person name="Vosolsobe S."/>
            <person name="Rombauts S."/>
            <person name="Wilhelmsson P.K.I."/>
            <person name="Janitza P."/>
            <person name="Kern R."/>
            <person name="Heyl A."/>
            <person name="Rumpler F."/>
            <person name="Villalobos L.I.A.C."/>
            <person name="Clay J.M."/>
            <person name="Skokan R."/>
            <person name="Toyoda A."/>
            <person name="Suzuki Y."/>
            <person name="Kagoshima H."/>
            <person name="Schijlen E."/>
            <person name="Tajeshwar N."/>
            <person name="Catarino B."/>
            <person name="Hetherington A.J."/>
            <person name="Saltykova A."/>
            <person name="Bonnot C."/>
            <person name="Breuninger H."/>
            <person name="Symeonidi A."/>
            <person name="Radhakrishnan G.V."/>
            <person name="Van Nieuwerburgh F."/>
            <person name="Deforce D."/>
            <person name="Chang C."/>
            <person name="Karol K.G."/>
            <person name="Hedrich R."/>
            <person name="Ulvskov P."/>
            <person name="Glockner G."/>
            <person name="Delwiche C.F."/>
            <person name="Petrasek J."/>
            <person name="Van de Peer Y."/>
            <person name="Friml J."/>
            <person name="Beilby M."/>
            <person name="Dolan L."/>
            <person name="Kohara Y."/>
            <person name="Sugano S."/>
            <person name="Fujiyama A."/>
            <person name="Delaux P.-M."/>
            <person name="Quint M."/>
            <person name="TheiBen G."/>
            <person name="Hagemann M."/>
            <person name="Harholt J."/>
            <person name="Dunand C."/>
            <person name="Zachgo S."/>
            <person name="Langdale J."/>
            <person name="Maumus F."/>
            <person name="Straeten D.V.D."/>
            <person name="Gould S.B."/>
            <person name="Rensing S.A."/>
        </authorList>
    </citation>
    <scope>NUCLEOTIDE SEQUENCE [LARGE SCALE GENOMIC DNA]</scope>
    <source>
        <strain evidence="3 4">S276</strain>
    </source>
</reference>
<dbReference type="InterPro" id="IPR013658">
    <property type="entry name" value="SGL"/>
</dbReference>
<dbReference type="STRING" id="69332.A0A388M551"/>
<evidence type="ECO:0000313" key="3">
    <source>
        <dbReference type="EMBL" id="GBG89613.1"/>
    </source>
</evidence>
<accession>A0A388M551</accession>
<keyword evidence="1" id="KW-0732">Signal</keyword>
<proteinExistence type="predicted"/>
<dbReference type="EMBL" id="BFEA01000749">
    <property type="protein sequence ID" value="GBG89613.1"/>
    <property type="molecule type" value="Genomic_DNA"/>
</dbReference>
<dbReference type="OrthoDB" id="423498at2759"/>
<dbReference type="Proteomes" id="UP000265515">
    <property type="component" value="Unassembled WGS sequence"/>
</dbReference>
<dbReference type="PANTHER" id="PTHR47064:SF2">
    <property type="entry name" value="SMP-30_GLUCONOLACTONASE_LRE-LIKE REGION DOMAIN-CONTAINING PROTEIN-RELATED"/>
    <property type="match status" value="1"/>
</dbReference>
<feature type="signal peptide" evidence="1">
    <location>
        <begin position="1"/>
        <end position="40"/>
    </location>
</feature>
<organism evidence="3 4">
    <name type="scientific">Chara braunii</name>
    <name type="common">Braun's stonewort</name>
    <dbReference type="NCBI Taxonomy" id="69332"/>
    <lineage>
        <taxon>Eukaryota</taxon>
        <taxon>Viridiplantae</taxon>
        <taxon>Streptophyta</taxon>
        <taxon>Charophyceae</taxon>
        <taxon>Charales</taxon>
        <taxon>Characeae</taxon>
        <taxon>Chara</taxon>
    </lineage>
</organism>
<keyword evidence="4" id="KW-1185">Reference proteome</keyword>
<name>A0A388M551_CHABU</name>
<dbReference type="InterPro" id="IPR052988">
    <property type="entry name" value="Oryzine_lactonohydrolase"/>
</dbReference>
<feature type="domain" description="SMP-30/Gluconolactonase/LRE-like region" evidence="2">
    <location>
        <begin position="168"/>
        <end position="277"/>
    </location>
</feature>
<dbReference type="PANTHER" id="PTHR47064">
    <property type="entry name" value="PUTATIVE (AFU_ORTHOLOGUE AFUA_1G08990)-RELATED"/>
    <property type="match status" value="1"/>
</dbReference>
<protein>
    <recommendedName>
        <fullName evidence="2">SMP-30/Gluconolactonase/LRE-like region domain-containing protein</fullName>
    </recommendedName>
</protein>
<dbReference type="Pfam" id="PF08450">
    <property type="entry name" value="SGL"/>
    <property type="match status" value="1"/>
</dbReference>
<dbReference type="InterPro" id="IPR011042">
    <property type="entry name" value="6-blade_b-propeller_TolB-like"/>
</dbReference>
<evidence type="ECO:0000256" key="1">
    <source>
        <dbReference type="SAM" id="SignalP"/>
    </source>
</evidence>
<comment type="caution">
    <text evidence="3">The sequence shown here is derived from an EMBL/GenBank/DDBJ whole genome shotgun (WGS) entry which is preliminary data.</text>
</comment>
<feature type="chain" id="PRO_5017267566" description="SMP-30/Gluconolactonase/LRE-like region domain-containing protein" evidence="1">
    <location>
        <begin position="41"/>
        <end position="441"/>
    </location>
</feature>
<gene>
    <name evidence="3" type="ORF">CBR_g49403</name>
</gene>
<dbReference type="Gene3D" id="2.120.10.30">
    <property type="entry name" value="TolB, C-terminal domain"/>
    <property type="match status" value="1"/>
</dbReference>